<evidence type="ECO:0000256" key="1">
    <source>
        <dbReference type="SAM" id="SignalP"/>
    </source>
</evidence>
<name>A0AA39TZ73_9AGAR</name>
<evidence type="ECO:0000313" key="3">
    <source>
        <dbReference type="Proteomes" id="UP001175228"/>
    </source>
</evidence>
<dbReference type="EMBL" id="JAUEPU010000186">
    <property type="protein sequence ID" value="KAK0474042.1"/>
    <property type="molecule type" value="Genomic_DNA"/>
</dbReference>
<organism evidence="2 3">
    <name type="scientific">Armillaria luteobubalina</name>
    <dbReference type="NCBI Taxonomy" id="153913"/>
    <lineage>
        <taxon>Eukaryota</taxon>
        <taxon>Fungi</taxon>
        <taxon>Dikarya</taxon>
        <taxon>Basidiomycota</taxon>
        <taxon>Agaricomycotina</taxon>
        <taxon>Agaricomycetes</taxon>
        <taxon>Agaricomycetidae</taxon>
        <taxon>Agaricales</taxon>
        <taxon>Marasmiineae</taxon>
        <taxon>Physalacriaceae</taxon>
        <taxon>Armillaria</taxon>
    </lineage>
</organism>
<proteinExistence type="predicted"/>
<keyword evidence="1" id="KW-0732">Signal</keyword>
<keyword evidence="3" id="KW-1185">Reference proteome</keyword>
<sequence>MIPSLSLPVFTLATTSPVWAQTAGTFADGGNTEVDAMMMFVGNKDQVYVLDKAGGITPRKLMVTPRGDPSEVVVQDIKTNSERLEVPTLTDQEAKAYSVIPDHALHGTEGPIAKSFPPHVTKIHTELLDSLESLGIPRNPDNMSHRIISRLPPHFKVIF</sequence>
<evidence type="ECO:0000313" key="2">
    <source>
        <dbReference type="EMBL" id="KAK0474042.1"/>
    </source>
</evidence>
<protein>
    <submittedName>
        <fullName evidence="2">Uncharacterized protein</fullName>
    </submittedName>
</protein>
<gene>
    <name evidence="2" type="ORF">EDD18DRAFT_1116907</name>
</gene>
<feature type="chain" id="PRO_5041431729" evidence="1">
    <location>
        <begin position="21"/>
        <end position="159"/>
    </location>
</feature>
<dbReference type="AlphaFoldDB" id="A0AA39TZ73"/>
<reference evidence="2" key="1">
    <citation type="submission" date="2023-06" db="EMBL/GenBank/DDBJ databases">
        <authorList>
            <consortium name="Lawrence Berkeley National Laboratory"/>
            <person name="Ahrendt S."/>
            <person name="Sahu N."/>
            <person name="Indic B."/>
            <person name="Wong-Bajracharya J."/>
            <person name="Merenyi Z."/>
            <person name="Ke H.-M."/>
            <person name="Monk M."/>
            <person name="Kocsube S."/>
            <person name="Drula E."/>
            <person name="Lipzen A."/>
            <person name="Balint B."/>
            <person name="Henrissat B."/>
            <person name="Andreopoulos B."/>
            <person name="Martin F.M."/>
            <person name="Harder C.B."/>
            <person name="Rigling D."/>
            <person name="Ford K.L."/>
            <person name="Foster G.D."/>
            <person name="Pangilinan J."/>
            <person name="Papanicolaou A."/>
            <person name="Barry K."/>
            <person name="LaButti K."/>
            <person name="Viragh M."/>
            <person name="Koriabine M."/>
            <person name="Yan M."/>
            <person name="Riley R."/>
            <person name="Champramary S."/>
            <person name="Plett K.L."/>
            <person name="Tsai I.J."/>
            <person name="Slot J."/>
            <person name="Sipos G."/>
            <person name="Plett J."/>
            <person name="Nagy L.G."/>
            <person name="Grigoriev I.V."/>
        </authorList>
    </citation>
    <scope>NUCLEOTIDE SEQUENCE</scope>
    <source>
        <strain evidence="2">HWK02</strain>
    </source>
</reference>
<accession>A0AA39TZ73</accession>
<comment type="caution">
    <text evidence="2">The sequence shown here is derived from an EMBL/GenBank/DDBJ whole genome shotgun (WGS) entry which is preliminary data.</text>
</comment>
<dbReference type="Gene3D" id="3.30.560.10">
    <property type="entry name" value="Glucose Oxidase, domain 3"/>
    <property type="match status" value="1"/>
</dbReference>
<feature type="signal peptide" evidence="1">
    <location>
        <begin position="1"/>
        <end position="20"/>
    </location>
</feature>
<dbReference type="Proteomes" id="UP001175228">
    <property type="component" value="Unassembled WGS sequence"/>
</dbReference>